<evidence type="ECO:0000313" key="3">
    <source>
        <dbReference type="Proteomes" id="UP001310386"/>
    </source>
</evidence>
<proteinExistence type="predicted"/>
<protein>
    <submittedName>
        <fullName evidence="2">HD domain-containing protein</fullName>
    </submittedName>
</protein>
<keyword evidence="3" id="KW-1185">Reference proteome</keyword>
<dbReference type="SUPFAM" id="SSF109604">
    <property type="entry name" value="HD-domain/PDEase-like"/>
    <property type="match status" value="1"/>
</dbReference>
<reference evidence="2" key="1">
    <citation type="submission" date="2023-12" db="EMBL/GenBank/DDBJ databases">
        <title>Fervidustalea candida gen. nov., sp. nov., a novel member of the family Paenibacillaceae isolated from a geothermal area.</title>
        <authorList>
            <person name="Li W.-J."/>
            <person name="Jiao J.-Y."/>
            <person name="Chen Y."/>
        </authorList>
    </citation>
    <scope>NUCLEOTIDE SEQUENCE</scope>
    <source>
        <strain evidence="2">SYSU GA230002</strain>
    </source>
</reference>
<evidence type="ECO:0000313" key="2">
    <source>
        <dbReference type="EMBL" id="MEB3103152.1"/>
    </source>
</evidence>
<name>A0ABU5ZKV2_9BACL</name>
<dbReference type="InterPro" id="IPR003607">
    <property type="entry name" value="HD/PDEase_dom"/>
</dbReference>
<accession>A0ABU5ZKV2</accession>
<dbReference type="PANTHER" id="PTHR33594">
    <property type="entry name" value="SUPERFAMILY HYDROLASE, PUTATIVE (AFU_ORTHOLOGUE AFUA_1G03035)-RELATED"/>
    <property type="match status" value="1"/>
</dbReference>
<dbReference type="RefSeq" id="WP_371755280.1">
    <property type="nucleotide sequence ID" value="NZ_JAYJLD010000028.1"/>
</dbReference>
<evidence type="ECO:0000259" key="1">
    <source>
        <dbReference type="SMART" id="SM00471"/>
    </source>
</evidence>
<dbReference type="EMBL" id="JAYJLD010000028">
    <property type="protein sequence ID" value="MEB3103152.1"/>
    <property type="molecule type" value="Genomic_DNA"/>
</dbReference>
<dbReference type="Pfam" id="PF01966">
    <property type="entry name" value="HD"/>
    <property type="match status" value="1"/>
</dbReference>
<dbReference type="CDD" id="cd00077">
    <property type="entry name" value="HDc"/>
    <property type="match status" value="1"/>
</dbReference>
<comment type="caution">
    <text evidence="2">The sequence shown here is derived from an EMBL/GenBank/DDBJ whole genome shotgun (WGS) entry which is preliminary data.</text>
</comment>
<gene>
    <name evidence="2" type="ORF">VF724_15960</name>
</gene>
<dbReference type="SMART" id="SM00471">
    <property type="entry name" value="HDc"/>
    <property type="match status" value="1"/>
</dbReference>
<dbReference type="Gene3D" id="1.10.472.50">
    <property type="entry name" value="HD-domain/PDEase-like"/>
    <property type="match status" value="1"/>
</dbReference>
<dbReference type="PANTHER" id="PTHR33594:SF1">
    <property type="entry name" value="HD_PDEASE DOMAIN-CONTAINING PROTEIN"/>
    <property type="match status" value="1"/>
</dbReference>
<dbReference type="InterPro" id="IPR006674">
    <property type="entry name" value="HD_domain"/>
</dbReference>
<dbReference type="Proteomes" id="UP001310386">
    <property type="component" value="Unassembled WGS sequence"/>
</dbReference>
<feature type="domain" description="HD/PDEase" evidence="1">
    <location>
        <begin position="22"/>
        <end position="136"/>
    </location>
</feature>
<organism evidence="2 3">
    <name type="scientific">Ferviditalea candida</name>
    <dbReference type="NCBI Taxonomy" id="3108399"/>
    <lineage>
        <taxon>Bacteria</taxon>
        <taxon>Bacillati</taxon>
        <taxon>Bacillota</taxon>
        <taxon>Bacilli</taxon>
        <taxon>Bacillales</taxon>
        <taxon>Paenibacillaceae</taxon>
        <taxon>Ferviditalea</taxon>
    </lineage>
</organism>
<dbReference type="Gene3D" id="1.20.58.1910">
    <property type="match status" value="1"/>
</dbReference>
<sequence>MNTEEIIRLAEGFVRERLGADTSGHDWFHIERVRRMAVRLARHYQADAFLCELAALLHDLADGKLQASESEALAGIAEWLSCQGVDQAAAAHALRIIGTMSFKGGQGSPMPSLEGQIVQDADRLDALGAIGIARTFMYSGWKGQMMHDPELPPRDKMTLDEYLNGRGTAINHFHEKLFKLKDLMNTDAARQIAEERHRFMELFLQQFMKEWSGGDV</sequence>